<evidence type="ECO:0000256" key="5">
    <source>
        <dbReference type="ARBA" id="ARBA00022989"/>
    </source>
</evidence>
<evidence type="ECO:0000313" key="11">
    <source>
        <dbReference type="Proteomes" id="UP001642540"/>
    </source>
</evidence>
<proteinExistence type="inferred from homology"/>
<keyword evidence="4" id="KW-0809">Transit peptide</keyword>
<evidence type="ECO:0000256" key="6">
    <source>
        <dbReference type="ARBA" id="ARBA00023128"/>
    </source>
</evidence>
<feature type="transmembrane region" description="Helical" evidence="9">
    <location>
        <begin position="53"/>
        <end position="74"/>
    </location>
</feature>
<dbReference type="Proteomes" id="UP001642540">
    <property type="component" value="Unassembled WGS sequence"/>
</dbReference>
<reference evidence="10 11" key="1">
    <citation type="submission" date="2024-08" db="EMBL/GenBank/DDBJ databases">
        <authorList>
            <person name="Cucini C."/>
            <person name="Frati F."/>
        </authorList>
    </citation>
    <scope>NUCLEOTIDE SEQUENCE [LARGE SCALE GENOMIC DNA]</scope>
</reference>
<keyword evidence="11" id="KW-1185">Reference proteome</keyword>
<evidence type="ECO:0000256" key="4">
    <source>
        <dbReference type="ARBA" id="ARBA00022946"/>
    </source>
</evidence>
<keyword evidence="5 9" id="KW-1133">Transmembrane helix</keyword>
<dbReference type="EMBL" id="CAXLJM020000031">
    <property type="protein sequence ID" value="CAL8099447.1"/>
    <property type="molecule type" value="Genomic_DNA"/>
</dbReference>
<dbReference type="PANTHER" id="PTHR33968:SF1">
    <property type="entry name" value="PROTEIN PET100 HOMOLOG, MITOCHONDRIAL"/>
    <property type="match status" value="1"/>
</dbReference>
<evidence type="ECO:0000256" key="7">
    <source>
        <dbReference type="ARBA" id="ARBA00023136"/>
    </source>
</evidence>
<keyword evidence="3 9" id="KW-0812">Transmembrane</keyword>
<evidence type="ECO:0000256" key="3">
    <source>
        <dbReference type="ARBA" id="ARBA00022692"/>
    </source>
</evidence>
<keyword evidence="6" id="KW-0496">Mitochondrion</keyword>
<dbReference type="InterPro" id="IPR018625">
    <property type="entry name" value="Pet100"/>
</dbReference>
<evidence type="ECO:0008006" key="12">
    <source>
        <dbReference type="Google" id="ProtNLM"/>
    </source>
</evidence>
<evidence type="ECO:0000313" key="10">
    <source>
        <dbReference type="EMBL" id="CAL8099447.1"/>
    </source>
</evidence>
<dbReference type="PANTHER" id="PTHR33968">
    <property type="entry name" value="PROTEIN PET100 HOMOLOG, MITOCHONDRIAL"/>
    <property type="match status" value="1"/>
</dbReference>
<keyword evidence="7 9" id="KW-0472">Membrane</keyword>
<comment type="subcellular location">
    <subcellularLocation>
        <location evidence="1">Membrane</location>
        <topology evidence="1">Single-pass membrane protein</topology>
    </subcellularLocation>
    <subcellularLocation>
        <location evidence="2">Mitochondrion membrane</location>
    </subcellularLocation>
</comment>
<comment type="caution">
    <text evidence="10">The sequence shown here is derived from an EMBL/GenBank/DDBJ whole genome shotgun (WGS) entry which is preliminary data.</text>
</comment>
<accession>A0ABP1QHC0</accession>
<name>A0ABP1QHC0_9HEXA</name>
<evidence type="ECO:0000256" key="2">
    <source>
        <dbReference type="ARBA" id="ARBA00004325"/>
    </source>
</evidence>
<sequence length="135" mass="16037">MVKVEHKTSSPLRTTTLPFKITKRNPQYLYNCLLLKSPKERGYKILKIKMGNWFLEVFKLGLYVTFPVATFYVFNQATLFEPWVVKMKRELYPPESLTSQAEIRSLVREMRDKQQADLIKQLEKEELAYKSSKRL</sequence>
<organism evidence="10 11">
    <name type="scientific">Orchesella dallaii</name>
    <dbReference type="NCBI Taxonomy" id="48710"/>
    <lineage>
        <taxon>Eukaryota</taxon>
        <taxon>Metazoa</taxon>
        <taxon>Ecdysozoa</taxon>
        <taxon>Arthropoda</taxon>
        <taxon>Hexapoda</taxon>
        <taxon>Collembola</taxon>
        <taxon>Entomobryomorpha</taxon>
        <taxon>Entomobryoidea</taxon>
        <taxon>Orchesellidae</taxon>
        <taxon>Orchesellinae</taxon>
        <taxon>Orchesella</taxon>
    </lineage>
</organism>
<evidence type="ECO:0000256" key="1">
    <source>
        <dbReference type="ARBA" id="ARBA00004167"/>
    </source>
</evidence>
<evidence type="ECO:0000256" key="9">
    <source>
        <dbReference type="SAM" id="Phobius"/>
    </source>
</evidence>
<evidence type="ECO:0000256" key="8">
    <source>
        <dbReference type="ARBA" id="ARBA00038077"/>
    </source>
</evidence>
<gene>
    <name evidence="10" type="ORF">ODALV1_LOCUS10243</name>
</gene>
<protein>
    <recommendedName>
        <fullName evidence="12">Protein PET100</fullName>
    </recommendedName>
</protein>
<comment type="similarity">
    <text evidence="8">Belongs to the PET100 family.</text>
</comment>
<dbReference type="Pfam" id="PF09803">
    <property type="entry name" value="Pet100"/>
    <property type="match status" value="1"/>
</dbReference>